<reference evidence="1 2" key="1">
    <citation type="submission" date="2023-12" db="EMBL/GenBank/DDBJ databases">
        <title>Whole-genome sequencing of halo(alkali)philic microorganisms from hypersaline lakes.</title>
        <authorList>
            <person name="Sorokin D.Y."/>
            <person name="Merkel A.Y."/>
            <person name="Messina E."/>
            <person name="Yakimov M."/>
        </authorList>
    </citation>
    <scope>NUCLEOTIDE SEQUENCE [LARGE SCALE GENOMIC DNA]</scope>
    <source>
        <strain evidence="1 2">AB-CW1</strain>
    </source>
</reference>
<gene>
    <name evidence="1" type="ORF">VCB98_13430</name>
</gene>
<dbReference type="EMBL" id="JAYGII010000063">
    <property type="protein sequence ID" value="MEA5446823.1"/>
    <property type="molecule type" value="Genomic_DNA"/>
</dbReference>
<sequence length="163" mass="18452">MNDAMISAWEKLRRSDTVKGLPEFRASGLEMEHETIQSHEALIQQLEAFEPTAGWLQCQSRQWLFRDGLPDMKSAAEQHGELLSAEAVNDRGQSLAIRQDARGGWHLTRLTPEAEGPYLCDTVSHRAATEAGQHLHYRRYWRHDKDLGFRPFTAGLIGLGGEQ</sequence>
<protein>
    <submittedName>
        <fullName evidence="1">Uncharacterized protein</fullName>
    </submittedName>
</protein>
<dbReference type="AlphaFoldDB" id="A0AAP6JGV9"/>
<evidence type="ECO:0000313" key="2">
    <source>
        <dbReference type="Proteomes" id="UP001302316"/>
    </source>
</evidence>
<dbReference type="Proteomes" id="UP001302316">
    <property type="component" value="Unassembled WGS sequence"/>
</dbReference>
<organism evidence="1 2">
    <name type="scientific">Natronospira elongata</name>
    <dbReference type="NCBI Taxonomy" id="3110268"/>
    <lineage>
        <taxon>Bacteria</taxon>
        <taxon>Pseudomonadati</taxon>
        <taxon>Pseudomonadota</taxon>
        <taxon>Gammaproteobacteria</taxon>
        <taxon>Natronospirales</taxon>
        <taxon>Natronospiraceae</taxon>
        <taxon>Natronospira</taxon>
    </lineage>
</organism>
<dbReference type="RefSeq" id="WP_346053381.1">
    <property type="nucleotide sequence ID" value="NZ_JAYGII010000063.1"/>
</dbReference>
<proteinExistence type="predicted"/>
<keyword evidence="2" id="KW-1185">Reference proteome</keyword>
<accession>A0AAP6JGV9</accession>
<comment type="caution">
    <text evidence="1">The sequence shown here is derived from an EMBL/GenBank/DDBJ whole genome shotgun (WGS) entry which is preliminary data.</text>
</comment>
<evidence type="ECO:0000313" key="1">
    <source>
        <dbReference type="EMBL" id="MEA5446823.1"/>
    </source>
</evidence>
<name>A0AAP6JGV9_9GAMM</name>